<gene>
    <name evidence="2" type="ORF">QQF64_019308</name>
</gene>
<protein>
    <submittedName>
        <fullName evidence="2">Uncharacterized protein</fullName>
    </submittedName>
</protein>
<organism evidence="2 3">
    <name type="scientific">Cirrhinus molitorella</name>
    <name type="common">mud carp</name>
    <dbReference type="NCBI Taxonomy" id="172907"/>
    <lineage>
        <taxon>Eukaryota</taxon>
        <taxon>Metazoa</taxon>
        <taxon>Chordata</taxon>
        <taxon>Craniata</taxon>
        <taxon>Vertebrata</taxon>
        <taxon>Euteleostomi</taxon>
        <taxon>Actinopterygii</taxon>
        <taxon>Neopterygii</taxon>
        <taxon>Teleostei</taxon>
        <taxon>Ostariophysi</taxon>
        <taxon>Cypriniformes</taxon>
        <taxon>Cyprinidae</taxon>
        <taxon>Labeoninae</taxon>
        <taxon>Labeonini</taxon>
        <taxon>Cirrhinus</taxon>
    </lineage>
</organism>
<dbReference type="Proteomes" id="UP001558613">
    <property type="component" value="Unassembled WGS sequence"/>
</dbReference>
<comment type="caution">
    <text evidence="2">The sequence shown here is derived from an EMBL/GenBank/DDBJ whole genome shotgun (WGS) entry which is preliminary data.</text>
</comment>
<feature type="compositionally biased region" description="Low complexity" evidence="1">
    <location>
        <begin position="62"/>
        <end position="73"/>
    </location>
</feature>
<feature type="region of interest" description="Disordered" evidence="1">
    <location>
        <begin position="62"/>
        <end position="81"/>
    </location>
</feature>
<proteinExistence type="predicted"/>
<sequence>MKSPLNAADSDATSALQKHARLGTHKHMDLGWCESIFACANQTSPGAENKCRSMGVTMLRSTSPTLSSETLPPQGHRERETDWEECLRTKEVSSIMASLSQQGAQQRGFVGMCMCVCVTVCVCVEAGQISRASQDILPASYPFNIQTRLFATDL</sequence>
<evidence type="ECO:0000256" key="1">
    <source>
        <dbReference type="SAM" id="MobiDB-lite"/>
    </source>
</evidence>
<dbReference type="EMBL" id="JAYMGO010000022">
    <property type="protein sequence ID" value="KAL1251512.1"/>
    <property type="molecule type" value="Genomic_DNA"/>
</dbReference>
<keyword evidence="3" id="KW-1185">Reference proteome</keyword>
<accession>A0ABR3LF36</accession>
<reference evidence="2 3" key="1">
    <citation type="submission" date="2023-09" db="EMBL/GenBank/DDBJ databases">
        <authorList>
            <person name="Wang M."/>
        </authorList>
    </citation>
    <scope>NUCLEOTIDE SEQUENCE [LARGE SCALE GENOMIC DNA]</scope>
    <source>
        <strain evidence="2">GT-2023</strain>
        <tissue evidence="2">Liver</tissue>
    </source>
</reference>
<evidence type="ECO:0000313" key="2">
    <source>
        <dbReference type="EMBL" id="KAL1251512.1"/>
    </source>
</evidence>
<evidence type="ECO:0000313" key="3">
    <source>
        <dbReference type="Proteomes" id="UP001558613"/>
    </source>
</evidence>
<name>A0ABR3LF36_9TELE</name>